<dbReference type="AlphaFoldDB" id="A0A0J0XNC0"/>
<gene>
    <name evidence="1" type="ORF">CC85DRAFT_285496</name>
</gene>
<evidence type="ECO:0000313" key="1">
    <source>
        <dbReference type="EMBL" id="KLT42572.1"/>
    </source>
</evidence>
<keyword evidence="2" id="KW-1185">Reference proteome</keyword>
<name>A0A0J0XNC0_9TREE</name>
<sequence>MCCTTLHCNVWCWRLCQRGGTNFECNYAPAFDRRCHFRVDPLTCREILSWWRPNYQVRRSATRRAQGDAMRKHVTQRSKLAQRRNTPMVILRRALLGQDEADLPSGSAELCSFVSLRGAPSTSSTAQQSSLTQFVAPTDDAEEFGVTGREEATMEATWIRSDCDDDHMCDQDKNAI</sequence>
<proteinExistence type="predicted"/>
<dbReference type="EMBL" id="KQ087204">
    <property type="protein sequence ID" value="KLT42572.1"/>
    <property type="molecule type" value="Genomic_DNA"/>
</dbReference>
<dbReference type="RefSeq" id="XP_018279063.1">
    <property type="nucleotide sequence ID" value="XM_018423133.1"/>
</dbReference>
<organism evidence="1 2">
    <name type="scientific">Cutaneotrichosporon oleaginosum</name>
    <dbReference type="NCBI Taxonomy" id="879819"/>
    <lineage>
        <taxon>Eukaryota</taxon>
        <taxon>Fungi</taxon>
        <taxon>Dikarya</taxon>
        <taxon>Basidiomycota</taxon>
        <taxon>Agaricomycotina</taxon>
        <taxon>Tremellomycetes</taxon>
        <taxon>Trichosporonales</taxon>
        <taxon>Trichosporonaceae</taxon>
        <taxon>Cutaneotrichosporon</taxon>
    </lineage>
</organism>
<protein>
    <submittedName>
        <fullName evidence="1">Uncharacterized protein</fullName>
    </submittedName>
</protein>
<accession>A0A0J0XNC0</accession>
<evidence type="ECO:0000313" key="2">
    <source>
        <dbReference type="Proteomes" id="UP000053611"/>
    </source>
</evidence>
<dbReference type="Proteomes" id="UP000053611">
    <property type="component" value="Unassembled WGS sequence"/>
</dbReference>
<reference evidence="1 2" key="1">
    <citation type="submission" date="2015-03" db="EMBL/GenBank/DDBJ databases">
        <title>Genomics and transcriptomics of the oil-accumulating basidiomycete yeast T. oleaginosus allow insights into substrate utilization and the diverse evolutionary trajectories of mating systems in fungi.</title>
        <authorList>
            <consortium name="DOE Joint Genome Institute"/>
            <person name="Kourist R."/>
            <person name="Kracht O."/>
            <person name="Bracharz F."/>
            <person name="Lipzen A."/>
            <person name="Nolan M."/>
            <person name="Ohm R."/>
            <person name="Grigoriev I."/>
            <person name="Sun S."/>
            <person name="Heitman J."/>
            <person name="Bruck T."/>
            <person name="Nowrousian M."/>
        </authorList>
    </citation>
    <scope>NUCLEOTIDE SEQUENCE [LARGE SCALE GENOMIC DNA]</scope>
    <source>
        <strain evidence="1 2">IBC0246</strain>
    </source>
</reference>
<dbReference type="GeneID" id="28983736"/>